<evidence type="ECO:0000313" key="3">
    <source>
        <dbReference type="EMBL" id="WET63382.1"/>
    </source>
</evidence>
<evidence type="ECO:0000256" key="1">
    <source>
        <dbReference type="SAM" id="SignalP"/>
    </source>
</evidence>
<gene>
    <name evidence="2" type="ORF">LI194_09715</name>
    <name evidence="3" type="ORF">P2T59_16990</name>
</gene>
<dbReference type="EMBL" id="CP120353">
    <property type="protein sequence ID" value="WET63382.1"/>
    <property type="molecule type" value="Genomic_DNA"/>
</dbReference>
<reference evidence="3" key="2">
    <citation type="submission" date="2023-03" db="EMBL/GenBank/DDBJ databases">
        <title>Parabacteroides distasonis, a bacteria resistant against UC.</title>
        <authorList>
            <person name="Dai W."/>
        </authorList>
    </citation>
    <scope>NUCLEOTIDE SEQUENCE</scope>
    <source>
        <strain evidence="3">F1-28</strain>
    </source>
</reference>
<dbReference type="PROSITE" id="PS51257">
    <property type="entry name" value="PROKAR_LIPOPROTEIN"/>
    <property type="match status" value="1"/>
</dbReference>
<protein>
    <submittedName>
        <fullName evidence="2">DUF4848 domain-containing protein</fullName>
    </submittedName>
</protein>
<evidence type="ECO:0000313" key="4">
    <source>
        <dbReference type="Proteomes" id="UP001198806"/>
    </source>
</evidence>
<dbReference type="CDD" id="cd14446">
    <property type="entry name" value="bt3222_like"/>
    <property type="match status" value="1"/>
</dbReference>
<evidence type="ECO:0000313" key="2">
    <source>
        <dbReference type="EMBL" id="MCB6518070.1"/>
    </source>
</evidence>
<feature type="chain" id="PRO_5043187598" evidence="1">
    <location>
        <begin position="24"/>
        <end position="341"/>
    </location>
</feature>
<sequence>MDKKTVLLASACTLLMMSCSNDAELIKVAETTGLQTKAFVGEADFQIVDYAGDKCIQFKNDSVFNAMLWEMNDMSEEEINNIFSGAGFVSQWQLMQEADQEQELIVDNYEKDLSQPWPAHQIKEFKQKYDDVFMFEPYDSTDFIAHYKLKGSTYSPFVNRQGLFLIGDSVVYTAVYESLEEYFGLGISLYGSNGATTESDMNCAEIKYQIPGGDYVKARAIPKFTGSRMISNQEYRVVSCEILSQKKKVMWKKHHADVYLDYRVKGSGVGFGVTNPNNGQFLSCNDQPLKLKYAAYGKNTIDLGICGKNAYSPLWILNGTLEIQADDIPFKGYSSILLREG</sequence>
<dbReference type="EMBL" id="JAJCNI010000010">
    <property type="protein sequence ID" value="MCB6518070.1"/>
    <property type="molecule type" value="Genomic_DNA"/>
</dbReference>
<dbReference type="AlphaFoldDB" id="A0A3R6DQ83"/>
<feature type="signal peptide" evidence="1">
    <location>
        <begin position="1"/>
        <end position="23"/>
    </location>
</feature>
<organism evidence="2 4">
    <name type="scientific">Parabacteroides distasonis</name>
    <dbReference type="NCBI Taxonomy" id="823"/>
    <lineage>
        <taxon>Bacteria</taxon>
        <taxon>Pseudomonadati</taxon>
        <taxon>Bacteroidota</taxon>
        <taxon>Bacteroidia</taxon>
        <taxon>Bacteroidales</taxon>
        <taxon>Tannerellaceae</taxon>
        <taxon>Parabacteroides</taxon>
    </lineage>
</organism>
<dbReference type="RefSeq" id="WP_048926938.1">
    <property type="nucleotide sequence ID" value="NZ_AP019729.1"/>
</dbReference>
<dbReference type="InterPro" id="IPR032318">
    <property type="entry name" value="DUF4848"/>
</dbReference>
<dbReference type="Proteomes" id="UP001221009">
    <property type="component" value="Chromosome"/>
</dbReference>
<dbReference type="Pfam" id="PF16140">
    <property type="entry name" value="DUF4848"/>
    <property type="match status" value="1"/>
</dbReference>
<name>A0A3R6DQ83_PARDI</name>
<reference evidence="2" key="1">
    <citation type="submission" date="2021-10" db="EMBL/GenBank/DDBJ databases">
        <title>Collection of gut derived symbiotic bacterial strains cultured from healthy donors.</title>
        <authorList>
            <person name="Lin H."/>
            <person name="Littmann E."/>
            <person name="Kohout C."/>
            <person name="Pamer E.G."/>
        </authorList>
    </citation>
    <scope>NUCLEOTIDE SEQUENCE</scope>
    <source>
        <strain evidence="2">DFI.2.94</strain>
    </source>
</reference>
<keyword evidence="1" id="KW-0732">Signal</keyword>
<proteinExistence type="predicted"/>
<dbReference type="Proteomes" id="UP001198806">
    <property type="component" value="Unassembled WGS sequence"/>
</dbReference>
<accession>A0A3R6DQ83</accession>
<dbReference type="Gene3D" id="2.60.40.3900">
    <property type="match status" value="1"/>
</dbReference>